<reference evidence="2 3" key="1">
    <citation type="submission" date="2019-03" db="EMBL/GenBank/DDBJ databases">
        <title>Genomic Encyclopedia of Type Strains, Phase III (KMG-III): the genomes of soil and plant-associated and newly described type strains.</title>
        <authorList>
            <person name="Whitman W."/>
        </authorList>
    </citation>
    <scope>NUCLEOTIDE SEQUENCE [LARGE SCALE GENOMIC DNA]</scope>
    <source>
        <strain evidence="2 3">CECT 8446</strain>
    </source>
</reference>
<proteinExistence type="predicted"/>
<dbReference type="EMBL" id="SNYF01000007">
    <property type="protein sequence ID" value="TDQ16238.1"/>
    <property type="molecule type" value="Genomic_DNA"/>
</dbReference>
<organism evidence="2 3">
    <name type="scientific">Algoriphagus boseongensis</name>
    <dbReference type="NCBI Taxonomy" id="1442587"/>
    <lineage>
        <taxon>Bacteria</taxon>
        <taxon>Pseudomonadati</taxon>
        <taxon>Bacteroidota</taxon>
        <taxon>Cytophagia</taxon>
        <taxon>Cytophagales</taxon>
        <taxon>Cyclobacteriaceae</taxon>
        <taxon>Algoriphagus</taxon>
    </lineage>
</organism>
<name>A0A4R6T5P8_9BACT</name>
<feature type="transmembrane region" description="Helical" evidence="1">
    <location>
        <begin position="76"/>
        <end position="96"/>
    </location>
</feature>
<dbReference type="AlphaFoldDB" id="A0A4R6T5P8"/>
<gene>
    <name evidence="2" type="ORF">DFQ04_2350</name>
</gene>
<evidence type="ECO:0000313" key="3">
    <source>
        <dbReference type="Proteomes" id="UP000294535"/>
    </source>
</evidence>
<evidence type="ECO:0000313" key="2">
    <source>
        <dbReference type="EMBL" id="TDQ16238.1"/>
    </source>
</evidence>
<dbReference type="RefSeq" id="WP_133556004.1">
    <property type="nucleotide sequence ID" value="NZ_SNYF01000007.1"/>
</dbReference>
<dbReference type="OrthoDB" id="826597at2"/>
<feature type="transmembrane region" description="Helical" evidence="1">
    <location>
        <begin position="46"/>
        <end position="64"/>
    </location>
</feature>
<evidence type="ECO:0000256" key="1">
    <source>
        <dbReference type="SAM" id="Phobius"/>
    </source>
</evidence>
<sequence length="140" mass="14732">MKAFALFFLLIICTGIINPLFAQENPNKILAEELLAQSEKQKKTGWTFIGVGAATTGLGTLLMINSDDWGSTGFGTGVVLFVGGGAMMVIGIPILIGSTSKARKAAKLSLGTEIVKAIHPNMNLSSKSIPTVTFSIPLNH</sequence>
<keyword evidence="1" id="KW-1133">Transmembrane helix</keyword>
<protein>
    <submittedName>
        <fullName evidence="2">Uncharacterized protein</fullName>
    </submittedName>
</protein>
<keyword evidence="1" id="KW-0472">Membrane</keyword>
<accession>A0A4R6T5P8</accession>
<dbReference type="Proteomes" id="UP000294535">
    <property type="component" value="Unassembled WGS sequence"/>
</dbReference>
<comment type="caution">
    <text evidence="2">The sequence shown here is derived from an EMBL/GenBank/DDBJ whole genome shotgun (WGS) entry which is preliminary data.</text>
</comment>
<keyword evidence="3" id="KW-1185">Reference proteome</keyword>
<keyword evidence="1" id="KW-0812">Transmembrane</keyword>